<dbReference type="InterPro" id="IPR019986">
    <property type="entry name" value="YloV-like"/>
</dbReference>
<dbReference type="RefSeq" id="WP_068913123.1">
    <property type="nucleotide sequence ID" value="NZ_MBEW02000016.1"/>
</dbReference>
<feature type="domain" description="DhaL" evidence="1">
    <location>
        <begin position="7"/>
        <end position="199"/>
    </location>
</feature>
<dbReference type="SMART" id="SM01120">
    <property type="entry name" value="Dak2"/>
    <property type="match status" value="1"/>
</dbReference>
<comment type="caution">
    <text evidence="2">The sequence shown here is derived from an EMBL/GenBank/DDBJ whole genome shotgun (WGS) entry which is preliminary data.</text>
</comment>
<dbReference type="PROSITE" id="PS51480">
    <property type="entry name" value="DHAL"/>
    <property type="match status" value="1"/>
</dbReference>
<dbReference type="AlphaFoldDB" id="A0A371IKB4"/>
<dbReference type="NCBIfam" id="TIGR03599">
    <property type="entry name" value="YloV"/>
    <property type="match status" value="1"/>
</dbReference>
<dbReference type="GO" id="GO:0006071">
    <property type="term" value="P:glycerol metabolic process"/>
    <property type="evidence" value="ECO:0007669"/>
    <property type="project" value="InterPro"/>
</dbReference>
<dbReference type="Gene3D" id="1.25.40.340">
    <property type="match status" value="1"/>
</dbReference>
<proteinExistence type="predicted"/>
<dbReference type="Pfam" id="PF02734">
    <property type="entry name" value="Dak2"/>
    <property type="match status" value="1"/>
</dbReference>
<dbReference type="Pfam" id="PF21645">
    <property type="entry name" value="FakA-like_M"/>
    <property type="match status" value="1"/>
</dbReference>
<dbReference type="EMBL" id="MBEW02000016">
    <property type="protein sequence ID" value="RDY20938.1"/>
    <property type="molecule type" value="Genomic_DNA"/>
</dbReference>
<reference evidence="2 3" key="1">
    <citation type="journal article" date="2016" name="Genome Announc.">
        <title>Draft Genome Sequence of Criibacterium bergeronii gen. nov., sp. nov., Strain CCRI-22567T, Isolated from a Vaginal Sample from a Woman with Bacterial Vaginosis.</title>
        <authorList>
            <person name="Maheux A.F."/>
            <person name="Berube E."/>
            <person name="Boudreau D.K."/>
            <person name="Raymond F."/>
            <person name="Corbeil J."/>
            <person name="Roy P.H."/>
            <person name="Boissinot M."/>
            <person name="Omar R.F."/>
        </authorList>
    </citation>
    <scope>NUCLEOTIDE SEQUENCE [LARGE SCALE GENOMIC DNA]</scope>
    <source>
        <strain evidence="2 3">CCRI-22567</strain>
    </source>
</reference>
<dbReference type="Pfam" id="PF13684">
    <property type="entry name" value="FakA-like_C"/>
    <property type="match status" value="1"/>
</dbReference>
<evidence type="ECO:0000313" key="3">
    <source>
        <dbReference type="Proteomes" id="UP000093352"/>
    </source>
</evidence>
<dbReference type="InterPro" id="IPR033470">
    <property type="entry name" value="FakA-like_C"/>
</dbReference>
<dbReference type="SMART" id="SM01121">
    <property type="entry name" value="Dak1_2"/>
    <property type="match status" value="1"/>
</dbReference>
<protein>
    <submittedName>
        <fullName evidence="2">DAK2 domain-containing protein</fullName>
    </submittedName>
</protein>
<dbReference type="GO" id="GO:0004371">
    <property type="term" value="F:glycerone kinase activity"/>
    <property type="evidence" value="ECO:0007669"/>
    <property type="project" value="InterPro"/>
</dbReference>
<dbReference type="PANTHER" id="PTHR33434">
    <property type="entry name" value="DEGV DOMAIN-CONTAINING PROTEIN DR_1986-RELATED"/>
    <property type="match status" value="1"/>
</dbReference>
<accession>A0A371IKB4</accession>
<dbReference type="InterPro" id="IPR036117">
    <property type="entry name" value="DhaL_dom_sf"/>
</dbReference>
<keyword evidence="3" id="KW-1185">Reference proteome</keyword>
<dbReference type="InterPro" id="IPR004007">
    <property type="entry name" value="DhaL_dom"/>
</dbReference>
<dbReference type="Proteomes" id="UP000093352">
    <property type="component" value="Unassembled WGS sequence"/>
</dbReference>
<dbReference type="InterPro" id="IPR050270">
    <property type="entry name" value="DegV_domain_contain"/>
</dbReference>
<name>A0A371IKB4_9FIRM</name>
<dbReference type="InterPro" id="IPR048394">
    <property type="entry name" value="FakA-like_M"/>
</dbReference>
<evidence type="ECO:0000259" key="1">
    <source>
        <dbReference type="PROSITE" id="PS51480"/>
    </source>
</evidence>
<sequence>MQTIKPAMLKDMFIGGADNLINNKEYVDRLNVFPVPDGDTGTNMSLTLKSAIEELKNINDADMTKIGEAVKKGSLMGARGNSGVILSQILRGFARYIDDKQELGIKDFAYALDSSTKVAYKAVIKPVEGTILTVIRETAEFATGSYNNYDNFNIFFDDIIVAANTSLKNTPNLLKELKQANVVDSGGQGFVFFLEGMIKTFKGEKLIIHADKTLTNEHSAINQQDRLFEEDIHIFDEMPEFGYCTEFMLKSDKITPQGLQEKIQDLGNSLIVVGADDIIKIHIHSNNPGHVLEIAGSYGELDRLKIENMRLEFTDRLAQNKQAQGKTDEVQTKKEKENQKSFAIISVATGDGITNIMEESGVDYVIEGGQTMNPSTQDFLNAINALKETDIIIMPNNSNIIMAAEQAQEMSEKNVKVLRTKEIPQAIEALISMDFFGSFDENVQKMSDALDNVKSGQVTFAVRDTEQDGLTIKKDDIIGLSGKKILASEKTINAAVKKLLDNMVDEDSELVTVYYGKDVNGKDSKALNDELAKLYPDLEIDFFYGGQPVYYYIISVE</sequence>
<gene>
    <name evidence="2" type="ORF">BBG48_007345</name>
</gene>
<evidence type="ECO:0000313" key="2">
    <source>
        <dbReference type="EMBL" id="RDY20938.1"/>
    </source>
</evidence>
<dbReference type="SUPFAM" id="SSF101473">
    <property type="entry name" value="DhaL-like"/>
    <property type="match status" value="1"/>
</dbReference>
<dbReference type="STRING" id="1871336.BBG48_09570"/>
<dbReference type="PANTHER" id="PTHR33434:SF4">
    <property type="entry name" value="PHOSPHATASE PROTEIN"/>
    <property type="match status" value="1"/>
</dbReference>
<organism evidence="2 3">
    <name type="scientific">Criibacterium bergeronii</name>
    <dbReference type="NCBI Taxonomy" id="1871336"/>
    <lineage>
        <taxon>Bacteria</taxon>
        <taxon>Bacillati</taxon>
        <taxon>Bacillota</taxon>
        <taxon>Clostridia</taxon>
        <taxon>Peptostreptococcales</taxon>
        <taxon>Filifactoraceae</taxon>
        <taxon>Criibacterium</taxon>
    </lineage>
</organism>